<dbReference type="AlphaFoldDB" id="A0A9R1UWR1"/>
<evidence type="ECO:0000256" key="1">
    <source>
        <dbReference type="SAM" id="MobiDB-lite"/>
    </source>
</evidence>
<dbReference type="Pfam" id="PF26130">
    <property type="entry name" value="PB1-like"/>
    <property type="match status" value="1"/>
</dbReference>
<gene>
    <name evidence="3" type="ORF">LSAT_V11C800442790</name>
</gene>
<reference evidence="3 4" key="1">
    <citation type="journal article" date="2017" name="Nat. Commun.">
        <title>Genome assembly with in vitro proximity ligation data and whole-genome triplication in lettuce.</title>
        <authorList>
            <person name="Reyes-Chin-Wo S."/>
            <person name="Wang Z."/>
            <person name="Yang X."/>
            <person name="Kozik A."/>
            <person name="Arikit S."/>
            <person name="Song C."/>
            <person name="Xia L."/>
            <person name="Froenicke L."/>
            <person name="Lavelle D.O."/>
            <person name="Truco M.J."/>
            <person name="Xia R."/>
            <person name="Zhu S."/>
            <person name="Xu C."/>
            <person name="Xu H."/>
            <person name="Xu X."/>
            <person name="Cox K."/>
            <person name="Korf I."/>
            <person name="Meyers B.C."/>
            <person name="Michelmore R.W."/>
        </authorList>
    </citation>
    <scope>NUCLEOTIDE SEQUENCE [LARGE SCALE GENOMIC DNA]</scope>
    <source>
        <strain evidence="4">cv. Salinas</strain>
        <tissue evidence="3">Seedlings</tissue>
    </source>
</reference>
<feature type="compositionally biased region" description="Acidic residues" evidence="1">
    <location>
        <begin position="275"/>
        <end position="292"/>
    </location>
</feature>
<feature type="region of interest" description="Disordered" evidence="1">
    <location>
        <begin position="267"/>
        <end position="301"/>
    </location>
</feature>
<feature type="domain" description="PB1-like" evidence="2">
    <location>
        <begin position="8"/>
        <end position="104"/>
    </location>
</feature>
<organism evidence="3 4">
    <name type="scientific">Lactuca sativa</name>
    <name type="common">Garden lettuce</name>
    <dbReference type="NCBI Taxonomy" id="4236"/>
    <lineage>
        <taxon>Eukaryota</taxon>
        <taxon>Viridiplantae</taxon>
        <taxon>Streptophyta</taxon>
        <taxon>Embryophyta</taxon>
        <taxon>Tracheophyta</taxon>
        <taxon>Spermatophyta</taxon>
        <taxon>Magnoliopsida</taxon>
        <taxon>eudicotyledons</taxon>
        <taxon>Gunneridae</taxon>
        <taxon>Pentapetalae</taxon>
        <taxon>asterids</taxon>
        <taxon>campanulids</taxon>
        <taxon>Asterales</taxon>
        <taxon>Asteraceae</taxon>
        <taxon>Cichorioideae</taxon>
        <taxon>Cichorieae</taxon>
        <taxon>Lactucinae</taxon>
        <taxon>Lactuca</taxon>
    </lineage>
</organism>
<name>A0A9R1UWR1_LACSA</name>
<sequence length="739" mass="85701">MGDGHPTLFTIMLYHGGEFTKFLDMNYINGTMTYANMVDIEEFSIHEMDAIMKGILYSSSIYYHFRLPKGDMHFGLCSLGNDDDVRNLAQYMKEHKVIRVYTEHGMTKLLTYFMAPKPVKKVIIEKLDKIEEHETTTTDNQAGDRIDRRTSLVLHNDLVTTLIQAGIIGNEGALSLSYEYNRKRSWTKDKKLSSCSKKLAMDDVGEVNILQSNSEFHKGVNEEKEGEEVVNEVSDNIDMRDYEMDAKVEDDVDMGGYEMDVGIEDDVTHNVDMMDPTDENEKESDERNDEGEGSGNNDFWVDEENIIPAVEVDMKDFYMSVDLEAEFMEKRVTNPMHNDNDEDAKDPEYLDVIDNDQWDSMDEGSDMERKMRGLLKELGKETSKKELKEKIQLHALETIRNIFFKKNDKKRLRALYKGNITFNEGDVGEPTPYPWVIQGSRLTKGGSWMIKTYNHEHRCLHTRKVRSATAKFIGKQILDQVESNPTIPVKDLKEKLQKEYQVGFSIHQIFRAKSKAKKQVQGDYIKDYILELKSTNPDTTVKLEFKFEPNSSATSRRFRWGIYEGPFPRTDFNCSWGDDLNLYVNSNFTFISDRQNLYFIPLPGLQVAIAHLFPYVEHIYSIGQIHDNMKRTWRSSENKDHLWNYATTTTVQDFFAFDNISGRAISYMLLNNLCDVFNRKLIEGRDNPLITCLEYMREYIMKQICNVIKVKNKCVEPLNPSTTKIMEKNVNLTSQYTTM</sequence>
<accession>A0A9R1UWR1</accession>
<keyword evidence="4" id="KW-1185">Reference proteome</keyword>
<protein>
    <recommendedName>
        <fullName evidence="2">PB1-like domain-containing protein</fullName>
    </recommendedName>
</protein>
<dbReference type="EMBL" id="NBSK02000008">
    <property type="protein sequence ID" value="KAJ0194220.1"/>
    <property type="molecule type" value="Genomic_DNA"/>
</dbReference>
<dbReference type="InterPro" id="IPR058594">
    <property type="entry name" value="PB1-like_dom_pln"/>
</dbReference>
<dbReference type="Proteomes" id="UP000235145">
    <property type="component" value="Unassembled WGS sequence"/>
</dbReference>
<dbReference type="PANTHER" id="PTHR31973:SF190">
    <property type="entry name" value="MULE TRANSPOSASE DOMAIN-CONTAINING PROTEIN"/>
    <property type="match status" value="1"/>
</dbReference>
<dbReference type="PANTHER" id="PTHR31973">
    <property type="entry name" value="POLYPROTEIN, PUTATIVE-RELATED"/>
    <property type="match status" value="1"/>
</dbReference>
<evidence type="ECO:0000313" key="4">
    <source>
        <dbReference type="Proteomes" id="UP000235145"/>
    </source>
</evidence>
<evidence type="ECO:0000313" key="3">
    <source>
        <dbReference type="EMBL" id="KAJ0194220.1"/>
    </source>
</evidence>
<proteinExistence type="predicted"/>
<evidence type="ECO:0000259" key="2">
    <source>
        <dbReference type="Pfam" id="PF26130"/>
    </source>
</evidence>
<comment type="caution">
    <text evidence="3">The sequence shown here is derived from an EMBL/GenBank/DDBJ whole genome shotgun (WGS) entry which is preliminary data.</text>
</comment>